<protein>
    <submittedName>
        <fullName evidence="1">Uncharacterized protein</fullName>
    </submittedName>
</protein>
<sequence length="69" mass="7434">MEPKTRTMKESLTKHELTQVRTAKRHSLAGLAKALLSALALAGTASLEALQPNKGDHIVLLGNTLAERM</sequence>
<gene>
    <name evidence="1" type="ORF">METZ01_LOCUS386761</name>
</gene>
<name>A0A382UIK9_9ZZZZ</name>
<reference evidence="1" key="1">
    <citation type="submission" date="2018-05" db="EMBL/GenBank/DDBJ databases">
        <authorList>
            <person name="Lanie J.A."/>
            <person name="Ng W.-L."/>
            <person name="Kazmierczak K.M."/>
            <person name="Andrzejewski T.M."/>
            <person name="Davidsen T.M."/>
            <person name="Wayne K.J."/>
            <person name="Tettelin H."/>
            <person name="Glass J.I."/>
            <person name="Rusch D."/>
            <person name="Podicherti R."/>
            <person name="Tsui H.-C.T."/>
            <person name="Winkler M.E."/>
        </authorList>
    </citation>
    <scope>NUCLEOTIDE SEQUENCE</scope>
</reference>
<accession>A0A382UIK9</accession>
<feature type="non-terminal residue" evidence="1">
    <location>
        <position position="69"/>
    </location>
</feature>
<proteinExistence type="predicted"/>
<dbReference type="EMBL" id="UINC01144417">
    <property type="protein sequence ID" value="SVD33907.1"/>
    <property type="molecule type" value="Genomic_DNA"/>
</dbReference>
<dbReference type="AlphaFoldDB" id="A0A382UIK9"/>
<evidence type="ECO:0000313" key="1">
    <source>
        <dbReference type="EMBL" id="SVD33907.1"/>
    </source>
</evidence>
<organism evidence="1">
    <name type="scientific">marine metagenome</name>
    <dbReference type="NCBI Taxonomy" id="408172"/>
    <lineage>
        <taxon>unclassified sequences</taxon>
        <taxon>metagenomes</taxon>
        <taxon>ecological metagenomes</taxon>
    </lineage>
</organism>